<dbReference type="EMBL" id="FRAH01000012">
    <property type="protein sequence ID" value="SHK01032.1"/>
    <property type="molecule type" value="Genomic_DNA"/>
</dbReference>
<sequence>MGKEATATFIGHKECYGVQAEDVRREVEKLIASGVTDFINGGMGGFDWMCARVVSDLKKSYPQIRNYLVIPYLTFNIAELKYFDDIIYPEGFEKYHFKAAIPARNRYLVDNAAYALCYVTHGWGGAAQTLKRAQKKGLTIINLGERNDGRANL</sequence>
<evidence type="ECO:0000313" key="2">
    <source>
        <dbReference type="Proteomes" id="UP000183975"/>
    </source>
</evidence>
<dbReference type="Proteomes" id="UP000183975">
    <property type="component" value="Unassembled WGS sequence"/>
</dbReference>
<organism evidence="1 2">
    <name type="scientific">Anaerotignum lactatifermentans DSM 14214</name>
    <dbReference type="NCBI Taxonomy" id="1121323"/>
    <lineage>
        <taxon>Bacteria</taxon>
        <taxon>Bacillati</taxon>
        <taxon>Bacillota</taxon>
        <taxon>Clostridia</taxon>
        <taxon>Lachnospirales</taxon>
        <taxon>Anaerotignaceae</taxon>
        <taxon>Anaerotignum</taxon>
    </lineage>
</organism>
<accession>A0A1M6NZG5</accession>
<dbReference type="Pfam" id="PF06908">
    <property type="entry name" value="YpsA"/>
    <property type="match status" value="1"/>
</dbReference>
<evidence type="ECO:0000313" key="1">
    <source>
        <dbReference type="EMBL" id="SHK01032.1"/>
    </source>
</evidence>
<dbReference type="AlphaFoldDB" id="A0A1M6NZG5"/>
<name>A0A1M6NZG5_9FIRM</name>
<dbReference type="SUPFAM" id="SSF102405">
    <property type="entry name" value="MCP/YpsA-like"/>
    <property type="match status" value="1"/>
</dbReference>
<dbReference type="Gene3D" id="3.40.50.450">
    <property type="match status" value="1"/>
</dbReference>
<dbReference type="InterPro" id="IPR010697">
    <property type="entry name" value="YspA"/>
</dbReference>
<keyword evidence="2" id="KW-1185">Reference proteome</keyword>
<protein>
    <recommendedName>
        <fullName evidence="3">DUF1273 family protein</fullName>
    </recommendedName>
</protein>
<dbReference type="RefSeq" id="WP_072849741.1">
    <property type="nucleotide sequence ID" value="NZ_FRAH01000012.1"/>
</dbReference>
<gene>
    <name evidence="1" type="ORF">SAMN02745138_00977</name>
</gene>
<evidence type="ECO:0008006" key="3">
    <source>
        <dbReference type="Google" id="ProtNLM"/>
    </source>
</evidence>
<reference evidence="1 2" key="1">
    <citation type="submission" date="2016-11" db="EMBL/GenBank/DDBJ databases">
        <authorList>
            <person name="Jaros S."/>
            <person name="Januszkiewicz K."/>
            <person name="Wedrychowicz H."/>
        </authorList>
    </citation>
    <scope>NUCLEOTIDE SEQUENCE [LARGE SCALE GENOMIC DNA]</scope>
    <source>
        <strain evidence="1 2">DSM 14214</strain>
    </source>
</reference>
<dbReference type="OrthoDB" id="1970351at2"/>
<proteinExistence type="predicted"/>